<dbReference type="OrthoDB" id="5298561at2"/>
<evidence type="ECO:0000256" key="1">
    <source>
        <dbReference type="SAM" id="MobiDB-lite"/>
    </source>
</evidence>
<evidence type="ECO:0000313" key="5">
    <source>
        <dbReference type="Proteomes" id="UP000182108"/>
    </source>
</evidence>
<sequence length="166" mass="18793">MKGRGRPRPPFFLYTCCMIRFPSRLASCAVLLGFGMLCAPSAWATLWKCTDGDGRITYTNDRASTKGMRCEALRDLPYLDATPAPSAPAAASPSNFPRVSPGEQRQRDDLRRRILEEEKAAENQRLQETQRALQTASPERAAELKAQAERQRRNLEAIERELQRLR</sequence>
<gene>
    <name evidence="4" type="ORF">Ga0061068_101135</name>
</gene>
<evidence type="ECO:0000256" key="2">
    <source>
        <dbReference type="SAM" id="SignalP"/>
    </source>
</evidence>
<evidence type="ECO:0000313" key="4">
    <source>
        <dbReference type="EMBL" id="CUB04939.1"/>
    </source>
</evidence>
<feature type="compositionally biased region" description="Basic and acidic residues" evidence="1">
    <location>
        <begin position="140"/>
        <end position="149"/>
    </location>
</feature>
<dbReference type="InterPro" id="IPR025392">
    <property type="entry name" value="DUF4124"/>
</dbReference>
<dbReference type="EMBL" id="CYHH01000001">
    <property type="protein sequence ID" value="CUB04939.1"/>
    <property type="molecule type" value="Genomic_DNA"/>
</dbReference>
<proteinExistence type="predicted"/>
<feature type="signal peptide" evidence="2">
    <location>
        <begin position="1"/>
        <end position="44"/>
    </location>
</feature>
<feature type="region of interest" description="Disordered" evidence="1">
    <location>
        <begin position="81"/>
        <end position="149"/>
    </location>
</feature>
<organism evidence="4 5">
    <name type="scientific">Tepidiphilus thermophilus</name>
    <dbReference type="NCBI Taxonomy" id="876478"/>
    <lineage>
        <taxon>Bacteria</taxon>
        <taxon>Pseudomonadati</taxon>
        <taxon>Pseudomonadota</taxon>
        <taxon>Hydrogenophilia</taxon>
        <taxon>Hydrogenophilales</taxon>
        <taxon>Hydrogenophilaceae</taxon>
        <taxon>Tepidiphilus</taxon>
    </lineage>
</organism>
<dbReference type="Proteomes" id="UP000182108">
    <property type="component" value="Unassembled WGS sequence"/>
</dbReference>
<dbReference type="AlphaFoldDB" id="A0A0K6IPB7"/>
<feature type="compositionally biased region" description="Basic and acidic residues" evidence="1">
    <location>
        <begin position="104"/>
        <end position="122"/>
    </location>
</feature>
<protein>
    <recommendedName>
        <fullName evidence="3">DUF4124 domain-containing protein</fullName>
    </recommendedName>
</protein>
<feature type="chain" id="PRO_5005505781" description="DUF4124 domain-containing protein" evidence="2">
    <location>
        <begin position="45"/>
        <end position="166"/>
    </location>
</feature>
<feature type="domain" description="DUF4124" evidence="3">
    <location>
        <begin position="37"/>
        <end position="90"/>
    </location>
</feature>
<keyword evidence="5" id="KW-1185">Reference proteome</keyword>
<accession>A0A0K6IPB7</accession>
<feature type="compositionally biased region" description="Polar residues" evidence="1">
    <location>
        <begin position="124"/>
        <end position="137"/>
    </location>
</feature>
<reference evidence="5" key="1">
    <citation type="submission" date="2015-08" db="EMBL/GenBank/DDBJ databases">
        <authorList>
            <person name="Babu N.S."/>
            <person name="Beckwith C.J."/>
            <person name="Beseler K.G."/>
            <person name="Brison A."/>
            <person name="Carone J.V."/>
            <person name="Caskin T.P."/>
            <person name="Diamond M."/>
            <person name="Durham M.E."/>
            <person name="Foxe J.M."/>
            <person name="Go M."/>
            <person name="Henderson B.A."/>
            <person name="Jones I.B."/>
            <person name="McGettigan J.A."/>
            <person name="Micheletti S.J."/>
            <person name="Nasrallah M.E."/>
            <person name="Ortiz D."/>
            <person name="Piller C.R."/>
            <person name="Privatt S.R."/>
            <person name="Schneider S.L."/>
            <person name="Sharp S."/>
            <person name="Smith T.C."/>
            <person name="Stanton J.D."/>
            <person name="Ullery H.E."/>
            <person name="Wilson R.J."/>
            <person name="Serrano M.G."/>
            <person name="Buck G."/>
            <person name="Lee V."/>
            <person name="Wang Y."/>
            <person name="Carvalho R."/>
            <person name="Voegtly L."/>
            <person name="Shi R."/>
            <person name="Duckworth R."/>
            <person name="Johnson A."/>
            <person name="Loviza R."/>
            <person name="Walstead R."/>
            <person name="Shah Z."/>
            <person name="Kiflezghi M."/>
            <person name="Wade K."/>
            <person name="Ball S.L."/>
            <person name="Bradley K.W."/>
            <person name="Asai D.J."/>
            <person name="Bowman C.A."/>
            <person name="Russell D.A."/>
            <person name="Pope W.H."/>
            <person name="Jacobs-Sera D."/>
            <person name="Hendrix R.W."/>
            <person name="Hatfull G.F."/>
        </authorList>
    </citation>
    <scope>NUCLEOTIDE SEQUENCE [LARGE SCALE GENOMIC DNA]</scope>
    <source>
        <strain evidence="5">JCM 19170</strain>
    </source>
</reference>
<keyword evidence="2" id="KW-0732">Signal</keyword>
<dbReference type="Pfam" id="PF13511">
    <property type="entry name" value="DUF4124"/>
    <property type="match status" value="1"/>
</dbReference>
<evidence type="ECO:0000259" key="3">
    <source>
        <dbReference type="Pfam" id="PF13511"/>
    </source>
</evidence>
<name>A0A0K6IPB7_9PROT</name>
<feature type="compositionally biased region" description="Low complexity" evidence="1">
    <location>
        <begin position="83"/>
        <end position="94"/>
    </location>
</feature>